<dbReference type="AlphaFoldDB" id="A0AAW7ZCX5"/>
<reference evidence="1" key="1">
    <citation type="journal article" date="2023" name="J. Hazard. Mater.">
        <title>Anaerobic biodegradation of pyrene and benzo[a]pyrene by a new sulfate-reducing Desulforamulus aquiferis strain DSA.</title>
        <authorList>
            <person name="Zhang Z."/>
            <person name="Sun J."/>
            <person name="Gong X."/>
            <person name="Wang C."/>
            <person name="Wang H."/>
        </authorList>
    </citation>
    <scope>NUCLEOTIDE SEQUENCE</scope>
    <source>
        <strain evidence="1">DSA</strain>
    </source>
</reference>
<reference evidence="1" key="2">
    <citation type="submission" date="2023-03" db="EMBL/GenBank/DDBJ databases">
        <authorList>
            <person name="Zhang Z."/>
        </authorList>
    </citation>
    <scope>NUCLEOTIDE SEQUENCE</scope>
    <source>
        <strain evidence="1">DSA</strain>
    </source>
</reference>
<proteinExistence type="predicted"/>
<dbReference type="RefSeq" id="WP_304542694.1">
    <property type="nucleotide sequence ID" value="NZ_JARPTC010000014.1"/>
</dbReference>
<evidence type="ECO:0000313" key="2">
    <source>
        <dbReference type="Proteomes" id="UP001172911"/>
    </source>
</evidence>
<protein>
    <submittedName>
        <fullName evidence="1">DUF3909 family protein</fullName>
    </submittedName>
</protein>
<sequence>MLEIVEILAKQLEGVELQQFTDKQKVLFKNNYNCKLYFFEYGLNQDGNLIVKTNRNNYNNLLYYMGLDGKSTTIKMKIEVEETVIVIYGIENERVSSLAKKLDLVS</sequence>
<dbReference type="InterPro" id="IPR025073">
    <property type="entry name" value="DUF3909"/>
</dbReference>
<organism evidence="1 2">
    <name type="scientific">Desulforamulus aquiferis</name>
    <dbReference type="NCBI Taxonomy" id="1397668"/>
    <lineage>
        <taxon>Bacteria</taxon>
        <taxon>Bacillati</taxon>
        <taxon>Bacillota</taxon>
        <taxon>Clostridia</taxon>
        <taxon>Eubacteriales</taxon>
        <taxon>Peptococcaceae</taxon>
        <taxon>Desulforamulus</taxon>
    </lineage>
</organism>
<dbReference type="EMBL" id="JARPTC010000014">
    <property type="protein sequence ID" value="MDO7787547.1"/>
    <property type="molecule type" value="Genomic_DNA"/>
</dbReference>
<comment type="caution">
    <text evidence="1">The sequence shown here is derived from an EMBL/GenBank/DDBJ whole genome shotgun (WGS) entry which is preliminary data.</text>
</comment>
<dbReference type="Pfam" id="PF13077">
    <property type="entry name" value="DUF3909"/>
    <property type="match status" value="1"/>
</dbReference>
<gene>
    <name evidence="1" type="ORF">P6N53_09975</name>
</gene>
<dbReference type="Proteomes" id="UP001172911">
    <property type="component" value="Unassembled WGS sequence"/>
</dbReference>
<evidence type="ECO:0000313" key="1">
    <source>
        <dbReference type="EMBL" id="MDO7787547.1"/>
    </source>
</evidence>
<name>A0AAW7ZCX5_9FIRM</name>
<keyword evidence="2" id="KW-1185">Reference proteome</keyword>
<accession>A0AAW7ZCX5</accession>